<proteinExistence type="predicted"/>
<gene>
    <name evidence="8" type="ORF">ABUW04_17820</name>
</gene>
<dbReference type="RefSeq" id="WP_380565676.1">
    <property type="nucleotide sequence ID" value="NZ_JBEUKS010000006.1"/>
</dbReference>
<evidence type="ECO:0000313" key="9">
    <source>
        <dbReference type="Proteomes" id="UP001592581"/>
    </source>
</evidence>
<protein>
    <submittedName>
        <fullName evidence="8">MFS transporter</fullName>
    </submittedName>
</protein>
<evidence type="ECO:0000256" key="4">
    <source>
        <dbReference type="ARBA" id="ARBA00022989"/>
    </source>
</evidence>
<feature type="transmembrane region" description="Helical" evidence="7">
    <location>
        <begin position="321"/>
        <end position="342"/>
    </location>
</feature>
<organism evidence="8 9">
    <name type="scientific">Streptacidiphilus jeojiensis</name>
    <dbReference type="NCBI Taxonomy" id="3229225"/>
    <lineage>
        <taxon>Bacteria</taxon>
        <taxon>Bacillati</taxon>
        <taxon>Actinomycetota</taxon>
        <taxon>Actinomycetes</taxon>
        <taxon>Kitasatosporales</taxon>
        <taxon>Streptomycetaceae</taxon>
        <taxon>Streptacidiphilus</taxon>
    </lineage>
</organism>
<dbReference type="InterPro" id="IPR011701">
    <property type="entry name" value="MFS"/>
</dbReference>
<comment type="subcellular location">
    <subcellularLocation>
        <location evidence="1">Cell membrane</location>
        <topology evidence="1">Multi-pass membrane protein</topology>
    </subcellularLocation>
</comment>
<evidence type="ECO:0000256" key="2">
    <source>
        <dbReference type="ARBA" id="ARBA00022475"/>
    </source>
</evidence>
<keyword evidence="5 7" id="KW-0472">Membrane</keyword>
<name>A0ABV6XQC2_9ACTN</name>
<reference evidence="8 9" key="1">
    <citation type="submission" date="2024-06" db="EMBL/GenBank/DDBJ databases">
        <authorList>
            <person name="Lee S.D."/>
        </authorList>
    </citation>
    <scope>NUCLEOTIDE SEQUENCE [LARGE SCALE GENOMIC DNA]</scope>
    <source>
        <strain evidence="8 9">N1-10</strain>
    </source>
</reference>
<evidence type="ECO:0000256" key="1">
    <source>
        <dbReference type="ARBA" id="ARBA00004651"/>
    </source>
</evidence>
<feature type="transmembrane region" description="Helical" evidence="7">
    <location>
        <begin position="363"/>
        <end position="381"/>
    </location>
</feature>
<feature type="transmembrane region" description="Helical" evidence="7">
    <location>
        <begin position="233"/>
        <end position="254"/>
    </location>
</feature>
<dbReference type="Proteomes" id="UP001592581">
    <property type="component" value="Unassembled WGS sequence"/>
</dbReference>
<keyword evidence="9" id="KW-1185">Reference proteome</keyword>
<dbReference type="Gene3D" id="1.20.1250.20">
    <property type="entry name" value="MFS general substrate transporter like domains"/>
    <property type="match status" value="1"/>
</dbReference>
<feature type="transmembrane region" description="Helical" evidence="7">
    <location>
        <begin position="175"/>
        <end position="197"/>
    </location>
</feature>
<keyword evidence="2" id="KW-1003">Cell membrane</keyword>
<dbReference type="Pfam" id="PF07690">
    <property type="entry name" value="MFS_1"/>
    <property type="match status" value="1"/>
</dbReference>
<evidence type="ECO:0000313" key="8">
    <source>
        <dbReference type="EMBL" id="MFC1440114.1"/>
    </source>
</evidence>
<sequence>MADGTQEQTERQRATTDTAAPAESRLRRRLVLAAAVSQTGNWLTFLAVVVAVQEKYGSAASAGVFFAQTVPALLGARAVSDRIGGRHTYRAWAATQVVLALLSLTMCVGYRSLPYVYAFVALAMFLRAVANPLLFTLVTTSVSSAVRESTYTAVGAAGSLTLVLAPAVGGALSQALGVGLLFALDAGSFLIGVAILLPRHFQHVPDQEPAESAPAGPRRLFSWAGRPQHTGPLLTRGMVVWFSFMLTGALLNAVEMPRFQQGLGFSAGQVGLALGCYGLGGLAALGVSTRRPTWTVPMNLMAALYAVGLVAWSFGSGPLPYLAFLALGCCSALVSGAMRSALSRLAARENVSQQGLWGWVNQIILFANLIMYSLAGILFLLRTPLWALLTALIATATLWAAASHLLMRPSSATGRILARGSEA</sequence>
<keyword evidence="4 7" id="KW-1133">Transmembrane helix</keyword>
<evidence type="ECO:0000256" key="6">
    <source>
        <dbReference type="SAM" id="MobiDB-lite"/>
    </source>
</evidence>
<dbReference type="EMBL" id="JBEUKS010000006">
    <property type="protein sequence ID" value="MFC1440114.1"/>
    <property type="molecule type" value="Genomic_DNA"/>
</dbReference>
<feature type="transmembrane region" description="Helical" evidence="7">
    <location>
        <begin position="30"/>
        <end position="52"/>
    </location>
</feature>
<dbReference type="PANTHER" id="PTHR23513:SF6">
    <property type="entry name" value="MAJOR FACILITATOR SUPERFAMILY ASSOCIATED DOMAIN-CONTAINING PROTEIN"/>
    <property type="match status" value="1"/>
</dbReference>
<feature type="region of interest" description="Disordered" evidence="6">
    <location>
        <begin position="1"/>
        <end position="21"/>
    </location>
</feature>
<keyword evidence="3 7" id="KW-0812">Transmembrane</keyword>
<dbReference type="InterPro" id="IPR036259">
    <property type="entry name" value="MFS_trans_sf"/>
</dbReference>
<feature type="transmembrane region" description="Helical" evidence="7">
    <location>
        <begin position="150"/>
        <end position="169"/>
    </location>
</feature>
<evidence type="ECO:0000256" key="5">
    <source>
        <dbReference type="ARBA" id="ARBA00023136"/>
    </source>
</evidence>
<evidence type="ECO:0000256" key="7">
    <source>
        <dbReference type="SAM" id="Phobius"/>
    </source>
</evidence>
<feature type="transmembrane region" description="Helical" evidence="7">
    <location>
        <begin position="294"/>
        <end position="315"/>
    </location>
</feature>
<feature type="transmembrane region" description="Helical" evidence="7">
    <location>
        <begin position="266"/>
        <end position="287"/>
    </location>
</feature>
<dbReference type="PANTHER" id="PTHR23513">
    <property type="entry name" value="INTEGRAL MEMBRANE EFFLUX PROTEIN-RELATED"/>
    <property type="match status" value="1"/>
</dbReference>
<comment type="caution">
    <text evidence="8">The sequence shown here is derived from an EMBL/GenBank/DDBJ whole genome shotgun (WGS) entry which is preliminary data.</text>
</comment>
<feature type="transmembrane region" description="Helical" evidence="7">
    <location>
        <begin position="387"/>
        <end position="407"/>
    </location>
</feature>
<feature type="transmembrane region" description="Helical" evidence="7">
    <location>
        <begin position="117"/>
        <end position="138"/>
    </location>
</feature>
<feature type="transmembrane region" description="Helical" evidence="7">
    <location>
        <begin position="58"/>
        <end position="79"/>
    </location>
</feature>
<feature type="transmembrane region" description="Helical" evidence="7">
    <location>
        <begin position="91"/>
        <end position="111"/>
    </location>
</feature>
<accession>A0ABV6XQC2</accession>
<dbReference type="SUPFAM" id="SSF103473">
    <property type="entry name" value="MFS general substrate transporter"/>
    <property type="match status" value="1"/>
</dbReference>
<evidence type="ECO:0000256" key="3">
    <source>
        <dbReference type="ARBA" id="ARBA00022692"/>
    </source>
</evidence>